<evidence type="ECO:0000256" key="1">
    <source>
        <dbReference type="SAM" id="MobiDB-lite"/>
    </source>
</evidence>
<feature type="region of interest" description="Disordered" evidence="1">
    <location>
        <begin position="40"/>
        <end position="83"/>
    </location>
</feature>
<dbReference type="Proteomes" id="UP000004382">
    <property type="component" value="Unassembled WGS sequence"/>
</dbReference>
<dbReference type="EMBL" id="AGJK01000036">
    <property type="protein sequence ID" value="EHP93268.1"/>
    <property type="molecule type" value="Genomic_DNA"/>
</dbReference>
<dbReference type="PATRIC" id="fig|882800.3.peg.1830"/>
<evidence type="ECO:0000313" key="4">
    <source>
        <dbReference type="Proteomes" id="UP000004382"/>
    </source>
</evidence>
<feature type="chain" id="PRO_5003551891" description="Secreted protein" evidence="2">
    <location>
        <begin position="26"/>
        <end position="143"/>
    </location>
</feature>
<evidence type="ECO:0008006" key="5">
    <source>
        <dbReference type="Google" id="ProtNLM"/>
    </source>
</evidence>
<comment type="caution">
    <text evidence="3">The sequence shown here is derived from an EMBL/GenBank/DDBJ whole genome shotgun (WGS) entry which is preliminary data.</text>
</comment>
<feature type="compositionally biased region" description="Low complexity" evidence="1">
    <location>
        <begin position="56"/>
        <end position="70"/>
    </location>
</feature>
<gene>
    <name evidence="3" type="ORF">MetexDRAFT_1864</name>
</gene>
<feature type="compositionally biased region" description="Basic and acidic residues" evidence="1">
    <location>
        <begin position="42"/>
        <end position="51"/>
    </location>
</feature>
<evidence type="ECO:0000313" key="3">
    <source>
        <dbReference type="EMBL" id="EHP93268.1"/>
    </source>
</evidence>
<keyword evidence="2" id="KW-0732">Signal</keyword>
<evidence type="ECO:0000256" key="2">
    <source>
        <dbReference type="SAM" id="SignalP"/>
    </source>
</evidence>
<sequence length="143" mass="15039" precursor="true">MSRRRNVLIYALAIGSLMTTTAAIALDNSADTDPLCNTPRGIGERLHKERMQAQQASAPSNPTTPAADNAVRQSEPPTIPQAVSTSLGSAYAPVSNGNMHGTSNGASAVVRGSALASVSREEVCRRFGRSDTILKSCLKMIAR</sequence>
<dbReference type="AlphaFoldDB" id="H1KGV2"/>
<name>H1KGV2_METEX</name>
<feature type="compositionally biased region" description="Polar residues" evidence="1">
    <location>
        <begin position="71"/>
        <end position="83"/>
    </location>
</feature>
<proteinExistence type="predicted"/>
<organism evidence="3 4">
    <name type="scientific">Methylorubrum extorquens DSM 13060</name>
    <dbReference type="NCBI Taxonomy" id="882800"/>
    <lineage>
        <taxon>Bacteria</taxon>
        <taxon>Pseudomonadati</taxon>
        <taxon>Pseudomonadota</taxon>
        <taxon>Alphaproteobacteria</taxon>
        <taxon>Hyphomicrobiales</taxon>
        <taxon>Methylobacteriaceae</taxon>
        <taxon>Methylorubrum</taxon>
    </lineage>
</organism>
<protein>
    <recommendedName>
        <fullName evidence="5">Secreted protein</fullName>
    </recommendedName>
</protein>
<reference evidence="3 4" key="1">
    <citation type="submission" date="2011-09" db="EMBL/GenBank/DDBJ databases">
        <title>The draft genome of Methylobacterium extorquens DSM 13060.</title>
        <authorList>
            <consortium name="US DOE Joint Genome Institute (JGI-PGF)"/>
            <person name="Lucas S."/>
            <person name="Han J."/>
            <person name="Lapidus A."/>
            <person name="Cheng J.-F."/>
            <person name="Goodwin L."/>
            <person name="Pitluck S."/>
            <person name="Peters L."/>
            <person name="Land M.L."/>
            <person name="Hauser L."/>
            <person name="Koskimaki J."/>
            <person name="Halonen O."/>
            <person name="Pirttila A."/>
            <person name="Frank C."/>
            <person name="Woyke T.J."/>
        </authorList>
    </citation>
    <scope>NUCLEOTIDE SEQUENCE [LARGE SCALE GENOMIC DNA]</scope>
    <source>
        <strain evidence="3 4">DSM 13060</strain>
    </source>
</reference>
<feature type="signal peptide" evidence="2">
    <location>
        <begin position="1"/>
        <end position="25"/>
    </location>
</feature>
<accession>H1KGV2</accession>